<evidence type="ECO:0000256" key="3">
    <source>
        <dbReference type="ARBA" id="ARBA00022723"/>
    </source>
</evidence>
<evidence type="ECO:0000256" key="5">
    <source>
        <dbReference type="ARBA" id="ARBA00022833"/>
    </source>
</evidence>
<feature type="domain" description="Metallo-beta-lactamase" evidence="6">
    <location>
        <begin position="46"/>
        <end position="260"/>
    </location>
</feature>
<sequence length="270" mass="30844">MMTSKIHVWHTGQVYIDQAMAFQEKTWHPMPYTGWFRSSTKKRWMPVSAYLIEHPKGLVLIDTGWHEDMRTNPKKHLGWLTSTMFTGTLPEGQSVAERLQAKGIQNKDIDYVLLTHLHSDHVSGVKQVADAKHIITNELEWHAAQKDAGYIKSMWESVPINTFQLQEIPHGPYQLGYDVFQDGSLYMVYTPGHSKGLCSALVQTTKGWVLLASDVGYSERSWEQNVLPGVTIDKAAAQKSLDWVREFRKREDCVQVIANHDPSINEQVIE</sequence>
<evidence type="ECO:0000256" key="2">
    <source>
        <dbReference type="ARBA" id="ARBA00007749"/>
    </source>
</evidence>
<dbReference type="Proteomes" id="UP001372526">
    <property type="component" value="Unassembled WGS sequence"/>
</dbReference>
<accession>A0ABU8FI99</accession>
<keyword evidence="3" id="KW-0479">Metal-binding</keyword>
<name>A0ABU8FI99_9BACI</name>
<dbReference type="Gene3D" id="3.60.15.10">
    <property type="entry name" value="Ribonuclease Z/Hydroxyacylglutathione hydrolase-like"/>
    <property type="match status" value="1"/>
</dbReference>
<dbReference type="PANTHER" id="PTHR42978">
    <property type="entry name" value="QUORUM-QUENCHING LACTONASE YTNP-RELATED-RELATED"/>
    <property type="match status" value="1"/>
</dbReference>
<evidence type="ECO:0000259" key="6">
    <source>
        <dbReference type="SMART" id="SM00849"/>
    </source>
</evidence>
<comment type="cofactor">
    <cofactor evidence="1">
        <name>Zn(2+)</name>
        <dbReference type="ChEBI" id="CHEBI:29105"/>
    </cofactor>
</comment>
<dbReference type="InterPro" id="IPR051013">
    <property type="entry name" value="MBL_superfamily_lactonases"/>
</dbReference>
<dbReference type="EMBL" id="JBAWSX010000004">
    <property type="protein sequence ID" value="MEI4801634.1"/>
    <property type="molecule type" value="Genomic_DNA"/>
</dbReference>
<dbReference type="InterPro" id="IPR001279">
    <property type="entry name" value="Metallo-B-lactamas"/>
</dbReference>
<dbReference type="InterPro" id="IPR036866">
    <property type="entry name" value="RibonucZ/Hydroxyglut_hydro"/>
</dbReference>
<evidence type="ECO:0000313" key="7">
    <source>
        <dbReference type="EMBL" id="MEI4801634.1"/>
    </source>
</evidence>
<evidence type="ECO:0000256" key="4">
    <source>
        <dbReference type="ARBA" id="ARBA00022801"/>
    </source>
</evidence>
<proteinExistence type="inferred from homology"/>
<evidence type="ECO:0000256" key="1">
    <source>
        <dbReference type="ARBA" id="ARBA00001947"/>
    </source>
</evidence>
<comment type="similarity">
    <text evidence="2">Belongs to the metallo-beta-lactamase superfamily.</text>
</comment>
<gene>
    <name evidence="7" type="ORF">WAZ07_09875</name>
</gene>
<comment type="caution">
    <text evidence="7">The sequence shown here is derived from an EMBL/GenBank/DDBJ whole genome shotgun (WGS) entry which is preliminary data.</text>
</comment>
<dbReference type="PANTHER" id="PTHR42978:SF2">
    <property type="entry name" value="102 KBASES UNSTABLE REGION: FROM 1 TO 119443"/>
    <property type="match status" value="1"/>
</dbReference>
<reference evidence="7 8" key="1">
    <citation type="submission" date="2024-01" db="EMBL/GenBank/DDBJ databases">
        <title>Seven novel Bacillus-like species.</title>
        <authorList>
            <person name="Liu G."/>
        </authorList>
    </citation>
    <scope>NUCLEOTIDE SEQUENCE [LARGE SCALE GENOMIC DNA]</scope>
    <source>
        <strain evidence="7 8">FJAT-51639</strain>
    </source>
</reference>
<organism evidence="7 8">
    <name type="scientific">Bacillus bruguierae</name>
    <dbReference type="NCBI Taxonomy" id="3127667"/>
    <lineage>
        <taxon>Bacteria</taxon>
        <taxon>Bacillati</taxon>
        <taxon>Bacillota</taxon>
        <taxon>Bacilli</taxon>
        <taxon>Bacillales</taxon>
        <taxon>Bacillaceae</taxon>
        <taxon>Bacillus</taxon>
    </lineage>
</organism>
<dbReference type="SMART" id="SM00849">
    <property type="entry name" value="Lactamase_B"/>
    <property type="match status" value="1"/>
</dbReference>
<dbReference type="Pfam" id="PF00753">
    <property type="entry name" value="Lactamase_B"/>
    <property type="match status" value="1"/>
</dbReference>
<dbReference type="SUPFAM" id="SSF56281">
    <property type="entry name" value="Metallo-hydrolase/oxidoreductase"/>
    <property type="match status" value="1"/>
</dbReference>
<keyword evidence="4" id="KW-0378">Hydrolase</keyword>
<evidence type="ECO:0000313" key="8">
    <source>
        <dbReference type="Proteomes" id="UP001372526"/>
    </source>
</evidence>
<protein>
    <submittedName>
        <fullName evidence="7">N-acyl homoserine lactonase family protein</fullName>
    </submittedName>
</protein>
<dbReference type="CDD" id="cd07729">
    <property type="entry name" value="AHL_lactonase_MBL-fold"/>
    <property type="match status" value="1"/>
</dbReference>
<dbReference type="RefSeq" id="WP_336472293.1">
    <property type="nucleotide sequence ID" value="NZ_JBAWSX010000004.1"/>
</dbReference>
<keyword evidence="8" id="KW-1185">Reference proteome</keyword>
<keyword evidence="5" id="KW-0862">Zinc</keyword>